<dbReference type="EMBL" id="CP093351">
    <property type="protein sequence ID" value="WOH16550.1"/>
    <property type="molecule type" value="Genomic_DNA"/>
</dbReference>
<name>A0AAF1BEK3_DAUCS</name>
<protein>
    <recommendedName>
        <fullName evidence="7">NB-ARC domain-containing protein</fullName>
    </recommendedName>
</protein>
<dbReference type="Gene3D" id="1.10.8.430">
    <property type="entry name" value="Helical domain of apoptotic protease-activating factors"/>
    <property type="match status" value="1"/>
</dbReference>
<gene>
    <name evidence="5" type="ORF">DCAR_0936106</name>
</gene>
<dbReference type="SUPFAM" id="SSF52540">
    <property type="entry name" value="P-loop containing nucleoside triphosphate hydrolases"/>
    <property type="match status" value="1"/>
</dbReference>
<dbReference type="Pfam" id="PF00931">
    <property type="entry name" value="NB-ARC"/>
    <property type="match status" value="1"/>
</dbReference>
<sequence>MGGVGKTTLAKAVFDMIHLDFKGSCFLADVTENSSTNEGMKCLQQQLLNDVLLQNEKDVNDVADGKKLIETRLKDQKILVVIDDLNHSNPLKFLGVKSFGHGSVVIITTRQEDILKYFEVKIEHRHMVDKLGPKDSLKLFQKHAFGFGSELDDTLMEFSNDILADGLPFQFDSDTLKKLSNDILSLADGLPLALQIYGSVVHTKYEVEEWREFIEDLKETINEEIQDRLVISYDAIDGTQLKKMFLDIACFFIGWQKERVFEILETYYPYVNVKINNLKGRCLLTIDDKNVLHMHDLLRDMGRKVAQNKSPGNPAKYSRLWRGRDIERVLTEENECVDMDALEGIYYKEELAWELERESEEPQLKTFKKMKNLRFLHLVGFRKPIGSFDKTFRDLRWLSWEWCPLEHFPLDFKPINLGILELTNTSLRTMELNMVFQKLKILKVTYSWDLTTTPDFNMLPSLVSLSFLACPSLTQIHRSIGRLAGLVSLNLGACWMLASLPETIGNLKALKHLDLQECTFTALPLGISRLTNLECLKLEGCSQLLSIEELPPNLKKLYASRCPNLKQLDILNLTRFSGLEVIVD</sequence>
<evidence type="ECO:0000256" key="2">
    <source>
        <dbReference type="ARBA" id="ARBA00022737"/>
    </source>
</evidence>
<dbReference type="Pfam" id="PF23282">
    <property type="entry name" value="WHD_ROQ1"/>
    <property type="match status" value="1"/>
</dbReference>
<evidence type="ECO:0000313" key="6">
    <source>
        <dbReference type="Proteomes" id="UP000077755"/>
    </source>
</evidence>
<dbReference type="AlphaFoldDB" id="A0AAF1BEK3"/>
<accession>A0AAF1BEK3</accession>
<reference evidence="5" key="1">
    <citation type="journal article" date="2016" name="Nat. Genet.">
        <title>A high-quality carrot genome assembly provides new insights into carotenoid accumulation and asterid genome evolution.</title>
        <authorList>
            <person name="Iorizzo M."/>
            <person name="Ellison S."/>
            <person name="Senalik D."/>
            <person name="Zeng P."/>
            <person name="Satapoomin P."/>
            <person name="Huang J."/>
            <person name="Bowman M."/>
            <person name="Iovene M."/>
            <person name="Sanseverino W."/>
            <person name="Cavagnaro P."/>
            <person name="Yildiz M."/>
            <person name="Macko-Podgorni A."/>
            <person name="Moranska E."/>
            <person name="Grzebelus E."/>
            <person name="Grzebelus D."/>
            <person name="Ashrafi H."/>
            <person name="Zheng Z."/>
            <person name="Cheng S."/>
            <person name="Spooner D."/>
            <person name="Van Deynze A."/>
            <person name="Simon P."/>
        </authorList>
    </citation>
    <scope>NUCLEOTIDE SEQUENCE</scope>
    <source>
        <tissue evidence="5">Leaf</tissue>
    </source>
</reference>
<keyword evidence="2" id="KW-0677">Repeat</keyword>
<feature type="domain" description="Disease resistance protein Roq1-like winged-helix" evidence="4">
    <location>
        <begin position="242"/>
        <end position="310"/>
    </location>
</feature>
<dbReference type="Gene3D" id="3.40.50.300">
    <property type="entry name" value="P-loop containing nucleotide triphosphate hydrolases"/>
    <property type="match status" value="1"/>
</dbReference>
<dbReference type="InterPro" id="IPR044974">
    <property type="entry name" value="Disease_R_plants"/>
</dbReference>
<evidence type="ECO:0000259" key="4">
    <source>
        <dbReference type="Pfam" id="PF23282"/>
    </source>
</evidence>
<dbReference type="InterPro" id="IPR058192">
    <property type="entry name" value="WHD_ROQ1-like"/>
</dbReference>
<dbReference type="GO" id="GO:0006952">
    <property type="term" value="P:defense response"/>
    <property type="evidence" value="ECO:0007669"/>
    <property type="project" value="InterPro"/>
</dbReference>
<dbReference type="SUPFAM" id="SSF52058">
    <property type="entry name" value="L domain-like"/>
    <property type="match status" value="1"/>
</dbReference>
<dbReference type="Gene3D" id="3.80.10.10">
    <property type="entry name" value="Ribonuclease Inhibitor"/>
    <property type="match status" value="1"/>
</dbReference>
<reference evidence="5" key="2">
    <citation type="submission" date="2022-03" db="EMBL/GenBank/DDBJ databases">
        <title>Draft title - Genomic analysis of global carrot germplasm unveils the trajectory of domestication and the origin of high carotenoid orange carrot.</title>
        <authorList>
            <person name="Iorizzo M."/>
            <person name="Ellison S."/>
            <person name="Senalik D."/>
            <person name="Macko-Podgorni A."/>
            <person name="Grzebelus D."/>
            <person name="Bostan H."/>
            <person name="Rolling W."/>
            <person name="Curaba J."/>
            <person name="Simon P."/>
        </authorList>
    </citation>
    <scope>NUCLEOTIDE SEQUENCE</scope>
    <source>
        <tissue evidence="5">Leaf</tissue>
    </source>
</reference>
<dbReference type="Proteomes" id="UP000077755">
    <property type="component" value="Chromosome 9"/>
</dbReference>
<dbReference type="PANTHER" id="PTHR11017">
    <property type="entry name" value="LEUCINE-RICH REPEAT-CONTAINING PROTEIN"/>
    <property type="match status" value="1"/>
</dbReference>
<evidence type="ECO:0008006" key="7">
    <source>
        <dbReference type="Google" id="ProtNLM"/>
    </source>
</evidence>
<evidence type="ECO:0000256" key="1">
    <source>
        <dbReference type="ARBA" id="ARBA00022614"/>
    </source>
</evidence>
<dbReference type="InterPro" id="IPR042197">
    <property type="entry name" value="Apaf_helical"/>
</dbReference>
<dbReference type="InterPro" id="IPR027417">
    <property type="entry name" value="P-loop_NTPase"/>
</dbReference>
<keyword evidence="6" id="KW-1185">Reference proteome</keyword>
<proteinExistence type="predicted"/>
<keyword evidence="1" id="KW-0433">Leucine-rich repeat</keyword>
<dbReference type="GO" id="GO:0043531">
    <property type="term" value="F:ADP binding"/>
    <property type="evidence" value="ECO:0007669"/>
    <property type="project" value="InterPro"/>
</dbReference>
<dbReference type="InterPro" id="IPR002182">
    <property type="entry name" value="NB-ARC"/>
</dbReference>
<evidence type="ECO:0000259" key="3">
    <source>
        <dbReference type="Pfam" id="PF00931"/>
    </source>
</evidence>
<organism evidence="5 6">
    <name type="scientific">Daucus carota subsp. sativus</name>
    <name type="common">Carrot</name>
    <dbReference type="NCBI Taxonomy" id="79200"/>
    <lineage>
        <taxon>Eukaryota</taxon>
        <taxon>Viridiplantae</taxon>
        <taxon>Streptophyta</taxon>
        <taxon>Embryophyta</taxon>
        <taxon>Tracheophyta</taxon>
        <taxon>Spermatophyta</taxon>
        <taxon>Magnoliopsida</taxon>
        <taxon>eudicotyledons</taxon>
        <taxon>Gunneridae</taxon>
        <taxon>Pentapetalae</taxon>
        <taxon>asterids</taxon>
        <taxon>campanulids</taxon>
        <taxon>Apiales</taxon>
        <taxon>Apiaceae</taxon>
        <taxon>Apioideae</taxon>
        <taxon>Scandiceae</taxon>
        <taxon>Daucinae</taxon>
        <taxon>Daucus</taxon>
        <taxon>Daucus sect. Daucus</taxon>
    </lineage>
</organism>
<dbReference type="PANTHER" id="PTHR11017:SF271">
    <property type="entry name" value="DISEASE RESISTANCE PROTEIN (TIR-NBS-LRR CLASS) FAMILY"/>
    <property type="match status" value="1"/>
</dbReference>
<evidence type="ECO:0000313" key="5">
    <source>
        <dbReference type="EMBL" id="WOH16550.1"/>
    </source>
</evidence>
<feature type="domain" description="NB-ARC" evidence="3">
    <location>
        <begin position="1"/>
        <end position="145"/>
    </location>
</feature>
<dbReference type="InterPro" id="IPR032675">
    <property type="entry name" value="LRR_dom_sf"/>
</dbReference>
<dbReference type="PRINTS" id="PR00364">
    <property type="entry name" value="DISEASERSIST"/>
</dbReference>